<evidence type="ECO:0000313" key="2">
    <source>
        <dbReference type="Proteomes" id="UP001596957"/>
    </source>
</evidence>
<keyword evidence="2" id="KW-1185">Reference proteome</keyword>
<sequence>MPASSNTPNICAFRVEKGTPTQEEVAALALVLMARAGQTSHSDATPLPPVARWQVTGHQVARSWRGAPVQHRGDASRL</sequence>
<evidence type="ECO:0000313" key="1">
    <source>
        <dbReference type="EMBL" id="MFD0283673.1"/>
    </source>
</evidence>
<dbReference type="Pfam" id="PF13822">
    <property type="entry name" value="ACC_epsilon"/>
    <property type="match status" value="1"/>
</dbReference>
<name>A0ABW2VGP2_9ACTN</name>
<protein>
    <submittedName>
        <fullName evidence="1">Acyl-CoA carboxylase subunit epsilon</fullName>
    </submittedName>
</protein>
<proteinExistence type="predicted"/>
<organism evidence="1 2">
    <name type="scientific">Streptomyces lutosisoli</name>
    <dbReference type="NCBI Taxonomy" id="2665721"/>
    <lineage>
        <taxon>Bacteria</taxon>
        <taxon>Bacillati</taxon>
        <taxon>Actinomycetota</taxon>
        <taxon>Actinomycetes</taxon>
        <taxon>Kitasatosporales</taxon>
        <taxon>Streptomycetaceae</taxon>
        <taxon>Streptomyces</taxon>
    </lineage>
</organism>
<dbReference type="Proteomes" id="UP001596957">
    <property type="component" value="Unassembled WGS sequence"/>
</dbReference>
<dbReference type="EMBL" id="JBHTEC010000001">
    <property type="protein sequence ID" value="MFD0283673.1"/>
    <property type="molecule type" value="Genomic_DNA"/>
</dbReference>
<reference evidence="2" key="1">
    <citation type="journal article" date="2019" name="Int. J. Syst. Evol. Microbiol.">
        <title>The Global Catalogue of Microorganisms (GCM) 10K type strain sequencing project: providing services to taxonomists for standard genome sequencing and annotation.</title>
        <authorList>
            <consortium name="The Broad Institute Genomics Platform"/>
            <consortium name="The Broad Institute Genome Sequencing Center for Infectious Disease"/>
            <person name="Wu L."/>
            <person name="Ma J."/>
        </authorList>
    </citation>
    <scope>NUCLEOTIDE SEQUENCE [LARGE SCALE GENOMIC DNA]</scope>
    <source>
        <strain evidence="2">CGMCC 4.7198</strain>
    </source>
</reference>
<dbReference type="InterPro" id="IPR032716">
    <property type="entry name" value="ACC_epsilon"/>
</dbReference>
<dbReference type="RefSeq" id="WP_381263841.1">
    <property type="nucleotide sequence ID" value="NZ_JBHTBI010000085.1"/>
</dbReference>
<comment type="caution">
    <text evidence="1">The sequence shown here is derived from an EMBL/GenBank/DDBJ whole genome shotgun (WGS) entry which is preliminary data.</text>
</comment>
<accession>A0ABW2VGP2</accession>
<gene>
    <name evidence="1" type="ORF">ACFQZP_18715</name>
</gene>